<protein>
    <submittedName>
        <fullName evidence="3">Uncharacterized protein</fullName>
    </submittedName>
</protein>
<dbReference type="GeneID" id="54361462"/>
<dbReference type="RefSeq" id="XP_033464274.1">
    <property type="nucleotide sequence ID" value="XM_033603662.1"/>
</dbReference>
<dbReference type="Proteomes" id="UP000504637">
    <property type="component" value="Unplaced"/>
</dbReference>
<dbReference type="PANTHER" id="PTHR38887">
    <property type="entry name" value="CHROMOSOME 21, WHOLE GENOME SHOTGUN SEQUENCE"/>
    <property type="match status" value="1"/>
</dbReference>
<dbReference type="PANTHER" id="PTHR38887:SF1">
    <property type="entry name" value="RAS MODIFICATION PROTEIN ERF4"/>
    <property type="match status" value="1"/>
</dbReference>
<reference evidence="3" key="1">
    <citation type="submission" date="2020-01" db="EMBL/GenBank/DDBJ databases">
        <authorList>
            <consortium name="DOE Joint Genome Institute"/>
            <person name="Haridas S."/>
            <person name="Albert R."/>
            <person name="Binder M."/>
            <person name="Bloem J."/>
            <person name="Labutti K."/>
            <person name="Salamov A."/>
            <person name="Andreopoulos B."/>
            <person name="Baker S.E."/>
            <person name="Barry K."/>
            <person name="Bills G."/>
            <person name="Bluhm B.H."/>
            <person name="Cannon C."/>
            <person name="Castanera R."/>
            <person name="Culley D.E."/>
            <person name="Daum C."/>
            <person name="Ezra D."/>
            <person name="Gonzalez J.B."/>
            <person name="Henrissat B."/>
            <person name="Kuo A."/>
            <person name="Liang C."/>
            <person name="Lipzen A."/>
            <person name="Lutzoni F."/>
            <person name="Magnuson J."/>
            <person name="Mondo S."/>
            <person name="Nolan M."/>
            <person name="Ohm R."/>
            <person name="Pangilinan J."/>
            <person name="Park H.-J."/>
            <person name="Ramirez L."/>
            <person name="Alfaro M."/>
            <person name="Sun H."/>
            <person name="Tritt A."/>
            <person name="Yoshinaga Y."/>
            <person name="Zwiers L.-H."/>
            <person name="Turgeon B.G."/>
            <person name="Goodwin S.B."/>
            <person name="Spatafora J.W."/>
            <person name="Crous P.W."/>
            <person name="Grigoriev I.V."/>
        </authorList>
    </citation>
    <scope>NUCLEOTIDE SEQUENCE</scope>
    <source>
        <strain evidence="3">CBS 342.82</strain>
    </source>
</reference>
<dbReference type="InterPro" id="IPR053221">
    <property type="entry name" value="Burnettramic_acid_biosynth"/>
</dbReference>
<feature type="compositionally biased region" description="Acidic residues" evidence="1">
    <location>
        <begin position="79"/>
        <end position="100"/>
    </location>
</feature>
<reference evidence="3" key="2">
    <citation type="submission" date="2020-04" db="EMBL/GenBank/DDBJ databases">
        <authorList>
            <consortium name="NCBI Genome Project"/>
        </authorList>
    </citation>
    <scope>NUCLEOTIDE SEQUENCE</scope>
    <source>
        <strain evidence="3">CBS 342.82</strain>
    </source>
</reference>
<dbReference type="OrthoDB" id="3433125at2759"/>
<proteinExistence type="predicted"/>
<feature type="region of interest" description="Disordered" evidence="1">
    <location>
        <begin position="555"/>
        <end position="588"/>
    </location>
</feature>
<feature type="compositionally biased region" description="Basic and acidic residues" evidence="1">
    <location>
        <begin position="148"/>
        <end position="159"/>
    </location>
</feature>
<feature type="region of interest" description="Disordered" evidence="1">
    <location>
        <begin position="140"/>
        <end position="170"/>
    </location>
</feature>
<reference evidence="3" key="3">
    <citation type="submission" date="2025-08" db="UniProtKB">
        <authorList>
            <consortium name="RefSeq"/>
        </authorList>
    </citation>
    <scope>IDENTIFICATION</scope>
    <source>
        <strain evidence="3">CBS 342.82</strain>
    </source>
</reference>
<gene>
    <name evidence="3" type="ORF">K489DRAFT_375330</name>
</gene>
<feature type="region of interest" description="Disordered" evidence="1">
    <location>
        <begin position="480"/>
        <end position="508"/>
    </location>
</feature>
<keyword evidence="2" id="KW-1185">Reference proteome</keyword>
<dbReference type="AlphaFoldDB" id="A0A6J3MH81"/>
<sequence length="631" mass="69853">MVRRIAPIGQGGSDPSQHFELEASSQRHTPEPRVQRASVADASATCPPAYGEAVDDASRPQPAEKSSRGPPQPQAHIIEEEDSGSDLGFDTDEYEDDEEDWQLDEASGQLNNASLPSYEESETMRINETVDDLVRNVMGTLPPPVRASDSKARDREHAPAKKPLPCPIIIPQRRPRNNAHGFVRAYPPLLEPCGIDQHAFITLLANFHKSLQSSPVFPAIQIAASIVAENITSQAIAMMATVAAATVFGMGPEAPAGCKVNNFLDRINETVFQPAGLLAVIAKYKPDEEMQRSAHSGALTSLIRADHVNFSTMESAMPLYNRPEDAKQAGEIGDRMRDMRLAGAPARSSRPSPVAAPLVFPAVDRMLNTGVTGVVSNSLFSVGNVVSNYIDRRSQLNIPDRIPRRQPVYNNPERGELPSIVSWATNGAYNPRQRLQDRRMERRIERDARRMERGRDPKHLRKSERRYGSAYHDELYARTEERNEHAARSANAKYPSASDYRPAESYQQPNRHLQERGLLAGSLVADLLGVAANTVAHATGSSNFRNAEYFRASSANAPPAARQSSQDYQHVRGAQSGAHVEYEDDRHEATQGIETVRRLLREDVLYLMIVNMPSEMEMAEAWEQLESAGFR</sequence>
<accession>A0A6J3MH81</accession>
<evidence type="ECO:0000256" key="1">
    <source>
        <dbReference type="SAM" id="MobiDB-lite"/>
    </source>
</evidence>
<evidence type="ECO:0000313" key="3">
    <source>
        <dbReference type="RefSeq" id="XP_033464274.1"/>
    </source>
</evidence>
<name>A0A6J3MH81_9PEZI</name>
<feature type="region of interest" description="Disordered" evidence="1">
    <location>
        <begin position="444"/>
        <end position="467"/>
    </location>
</feature>
<feature type="compositionally biased region" description="Low complexity" evidence="1">
    <location>
        <begin position="555"/>
        <end position="566"/>
    </location>
</feature>
<feature type="compositionally biased region" description="Basic and acidic residues" evidence="1">
    <location>
        <begin position="444"/>
        <end position="457"/>
    </location>
</feature>
<organism evidence="3">
    <name type="scientific">Dissoconium aciculare CBS 342.82</name>
    <dbReference type="NCBI Taxonomy" id="1314786"/>
    <lineage>
        <taxon>Eukaryota</taxon>
        <taxon>Fungi</taxon>
        <taxon>Dikarya</taxon>
        <taxon>Ascomycota</taxon>
        <taxon>Pezizomycotina</taxon>
        <taxon>Dothideomycetes</taxon>
        <taxon>Dothideomycetidae</taxon>
        <taxon>Mycosphaerellales</taxon>
        <taxon>Dissoconiaceae</taxon>
        <taxon>Dissoconium</taxon>
    </lineage>
</organism>
<evidence type="ECO:0000313" key="2">
    <source>
        <dbReference type="Proteomes" id="UP000504637"/>
    </source>
</evidence>
<feature type="region of interest" description="Disordered" evidence="1">
    <location>
        <begin position="1"/>
        <end position="100"/>
    </location>
</feature>